<reference evidence="1 2" key="2">
    <citation type="journal article" date="2016" name="Int. J. Syst. Evol. Microbiol.">
        <title>Bacillus gobiensis sp. nov., isolated from a soil sample.</title>
        <authorList>
            <person name="Liu B."/>
            <person name="Liu G.H."/>
            <person name="Cetin S."/>
            <person name="Schumann P."/>
            <person name="Pan Z.Z."/>
            <person name="Chen Q.Q."/>
        </authorList>
    </citation>
    <scope>NUCLEOTIDE SEQUENCE [LARGE SCALE GENOMIC DNA]</scope>
    <source>
        <strain evidence="1 2">FJAT-4402</strain>
    </source>
</reference>
<dbReference type="AlphaFoldDB" id="A0A0M3R9N3"/>
<protein>
    <submittedName>
        <fullName evidence="1">Uncharacterized protein</fullName>
    </submittedName>
</protein>
<keyword evidence="2" id="KW-1185">Reference proteome</keyword>
<dbReference type="STRING" id="1441095.AM592_08985"/>
<dbReference type="EMBL" id="CP012600">
    <property type="protein sequence ID" value="ALC81726.1"/>
    <property type="molecule type" value="Genomic_DNA"/>
</dbReference>
<organism evidence="1 2">
    <name type="scientific">Bacillus gobiensis</name>
    <dbReference type="NCBI Taxonomy" id="1441095"/>
    <lineage>
        <taxon>Bacteria</taxon>
        <taxon>Bacillati</taxon>
        <taxon>Bacillota</taxon>
        <taxon>Bacilli</taxon>
        <taxon>Bacillales</taxon>
        <taxon>Bacillaceae</taxon>
        <taxon>Bacillus</taxon>
    </lineage>
</organism>
<dbReference type="Proteomes" id="UP000067625">
    <property type="component" value="Chromosome"/>
</dbReference>
<reference evidence="2" key="1">
    <citation type="submission" date="2015-08" db="EMBL/GenBank/DDBJ databases">
        <title>Genome sequencing project for genomic taxonomy and phylogenomics of Bacillus-like bacteria.</title>
        <authorList>
            <person name="Liu B."/>
            <person name="Wang J."/>
            <person name="Zhu Y."/>
            <person name="Liu G."/>
            <person name="Chen Q."/>
            <person name="Chen Z."/>
            <person name="Lan J."/>
            <person name="Che J."/>
            <person name="Ge C."/>
            <person name="Shi H."/>
            <person name="Pan Z."/>
            <person name="Liu X."/>
        </authorList>
    </citation>
    <scope>NUCLEOTIDE SEQUENCE [LARGE SCALE GENOMIC DNA]</scope>
    <source>
        <strain evidence="2">FJAT-4402</strain>
    </source>
</reference>
<accession>A0A0M3R9N3</accession>
<evidence type="ECO:0000313" key="1">
    <source>
        <dbReference type="EMBL" id="ALC81726.1"/>
    </source>
</evidence>
<name>A0A0M3R9N3_9BACI</name>
<gene>
    <name evidence="1" type="ORF">AM592_08985</name>
</gene>
<evidence type="ECO:0000313" key="2">
    <source>
        <dbReference type="Proteomes" id="UP000067625"/>
    </source>
</evidence>
<sequence>MSWTPNEFWAFLRGSRHRQADEIEMLAKAAMFNRYAQNAKQASERKMFDVDRAHNRIEKDMKNWKEAREPVVSLEKYRKAKAALKEYSKKLSSS</sequence>
<proteinExistence type="predicted"/>
<dbReference type="PATRIC" id="fig|1441095.3.peg.1975"/>